<reference evidence="2" key="1">
    <citation type="journal article" date="2018" name="PLoS Negl. Trop. Dis.">
        <title>An insight into the salivary gland and fat body transcriptome of Panstrongylus lignarius (Hemiptera: Heteroptera), the main vector of Chagas disease in Peru.</title>
        <authorList>
            <person name="Nevoa J.C."/>
            <person name="Mendes M.T."/>
            <person name="da Silva M.V."/>
            <person name="Soares S.C."/>
            <person name="Oliveira C.J.F."/>
            <person name="Ribeiro J.M.C."/>
        </authorList>
    </citation>
    <scope>NUCLEOTIDE SEQUENCE</scope>
</reference>
<keyword evidence="1" id="KW-0732">Signal</keyword>
<dbReference type="EMBL" id="GFTR01001996">
    <property type="protein sequence ID" value="JAW14430.1"/>
    <property type="molecule type" value="Transcribed_RNA"/>
</dbReference>
<evidence type="ECO:0000256" key="1">
    <source>
        <dbReference type="SAM" id="SignalP"/>
    </source>
</evidence>
<organism evidence="2">
    <name type="scientific">Panstrongylus lignarius</name>
    <dbReference type="NCBI Taxonomy" id="156445"/>
    <lineage>
        <taxon>Eukaryota</taxon>
        <taxon>Metazoa</taxon>
        <taxon>Ecdysozoa</taxon>
        <taxon>Arthropoda</taxon>
        <taxon>Hexapoda</taxon>
        <taxon>Insecta</taxon>
        <taxon>Pterygota</taxon>
        <taxon>Neoptera</taxon>
        <taxon>Paraneoptera</taxon>
        <taxon>Hemiptera</taxon>
        <taxon>Heteroptera</taxon>
        <taxon>Panheteroptera</taxon>
        <taxon>Cimicomorpha</taxon>
        <taxon>Reduviidae</taxon>
        <taxon>Triatominae</taxon>
        <taxon>Panstrongylus</taxon>
    </lineage>
</organism>
<protein>
    <submittedName>
        <fullName evidence="2">Putative secreted protein</fullName>
    </submittedName>
</protein>
<accession>A0A224Y0F9</accession>
<feature type="signal peptide" evidence="1">
    <location>
        <begin position="1"/>
        <end position="18"/>
    </location>
</feature>
<proteinExistence type="predicted"/>
<dbReference type="AlphaFoldDB" id="A0A224Y0F9"/>
<sequence length="119" mass="13856">MMVISFSVLVVSFPIISSVPCNQAEVCRQVFSKMFQNEHETRQIREASHLRKMVIFFSQLVLLENIPFHNLQFPKLQLLYVQEIRTLSDQLLILPYIVSIILNIIVDKYQIHTAIPVCP</sequence>
<name>A0A224Y0F9_9HEMI</name>
<evidence type="ECO:0000313" key="2">
    <source>
        <dbReference type="EMBL" id="JAW14430.1"/>
    </source>
</evidence>
<feature type="chain" id="PRO_5012330059" evidence="1">
    <location>
        <begin position="19"/>
        <end position="119"/>
    </location>
</feature>